<keyword evidence="1" id="KW-0472">Membrane</keyword>
<dbReference type="Proteomes" id="UP000039865">
    <property type="component" value="Unassembled WGS sequence"/>
</dbReference>
<sequence length="389" mass="45017">MDSTILLTSRAIGVGFLYFPSHSNLTVFLIGRYSFYLRLYQIRNFQELAYYNGGGRASIVGVSLIIIFTFALYPSAYFSTEHNADFDENQSLESGIILASSLVLLYPCYNYKFEQFRIIQLLPTMCFAFSFECSVMPVHSISRLKDYNGKRSYKACFYCLIIAMSYYIILMIQSVLYGDIFIQCSQLHSADFLTIILNGNKNDSISNALSVILLFLVLIQSILQLLYTFYESRTHIHILFEELIYRDTSEYVDKRKRQVKFDEQERRLSSKQMIETAFPDPTSIENSQKENIRRLCFFILYMINLVIACLPSQNLAEYIINFGGSTTIPMLVNVVPGFLYYQLSRQSDEREGKHQLLSLIFGFIGIIQIIVYTTISLYVYIIITNQQFS</sequence>
<feature type="transmembrane region" description="Helical" evidence="1">
    <location>
        <begin position="295"/>
        <end position="313"/>
    </location>
</feature>
<feature type="transmembrane region" description="Helical" evidence="1">
    <location>
        <begin position="12"/>
        <end position="36"/>
    </location>
</feature>
<protein>
    <submittedName>
        <fullName evidence="2">Uncharacterized protein</fullName>
    </submittedName>
</protein>
<feature type="transmembrane region" description="Helical" evidence="1">
    <location>
        <begin position="57"/>
        <end position="78"/>
    </location>
</feature>
<dbReference type="InParanoid" id="A0A078AK27"/>
<reference evidence="2 3" key="1">
    <citation type="submission" date="2014-06" db="EMBL/GenBank/DDBJ databases">
        <authorList>
            <person name="Swart Estienne"/>
        </authorList>
    </citation>
    <scope>NUCLEOTIDE SEQUENCE [LARGE SCALE GENOMIC DNA]</scope>
    <source>
        <strain evidence="2 3">130c</strain>
    </source>
</reference>
<feature type="transmembrane region" description="Helical" evidence="1">
    <location>
        <begin position="208"/>
        <end position="230"/>
    </location>
</feature>
<dbReference type="AlphaFoldDB" id="A0A078AK27"/>
<gene>
    <name evidence="2" type="primary">Contig3283.g3511</name>
    <name evidence="2" type="ORF">STYLEM_10168</name>
</gene>
<name>A0A078AK27_STYLE</name>
<feature type="transmembrane region" description="Helical" evidence="1">
    <location>
        <begin position="355"/>
        <end position="383"/>
    </location>
</feature>
<evidence type="ECO:0000313" key="3">
    <source>
        <dbReference type="Proteomes" id="UP000039865"/>
    </source>
</evidence>
<keyword evidence="3" id="KW-1185">Reference proteome</keyword>
<dbReference type="OrthoDB" id="323945at2759"/>
<keyword evidence="1" id="KW-1133">Transmembrane helix</keyword>
<evidence type="ECO:0000313" key="2">
    <source>
        <dbReference type="EMBL" id="CDW81158.1"/>
    </source>
</evidence>
<feature type="transmembrane region" description="Helical" evidence="1">
    <location>
        <begin position="319"/>
        <end position="343"/>
    </location>
</feature>
<accession>A0A078AK27</accession>
<feature type="transmembrane region" description="Helical" evidence="1">
    <location>
        <begin position="155"/>
        <end position="177"/>
    </location>
</feature>
<organism evidence="2 3">
    <name type="scientific">Stylonychia lemnae</name>
    <name type="common">Ciliate</name>
    <dbReference type="NCBI Taxonomy" id="5949"/>
    <lineage>
        <taxon>Eukaryota</taxon>
        <taxon>Sar</taxon>
        <taxon>Alveolata</taxon>
        <taxon>Ciliophora</taxon>
        <taxon>Intramacronucleata</taxon>
        <taxon>Spirotrichea</taxon>
        <taxon>Stichotrichia</taxon>
        <taxon>Sporadotrichida</taxon>
        <taxon>Oxytrichidae</taxon>
        <taxon>Stylonychinae</taxon>
        <taxon>Stylonychia</taxon>
    </lineage>
</organism>
<keyword evidence="1" id="KW-0812">Transmembrane</keyword>
<evidence type="ECO:0000256" key="1">
    <source>
        <dbReference type="SAM" id="Phobius"/>
    </source>
</evidence>
<dbReference type="EMBL" id="CCKQ01009656">
    <property type="protein sequence ID" value="CDW81158.1"/>
    <property type="molecule type" value="Genomic_DNA"/>
</dbReference>
<proteinExistence type="predicted"/>
<feature type="transmembrane region" description="Helical" evidence="1">
    <location>
        <begin position="90"/>
        <end position="109"/>
    </location>
</feature>